<feature type="domain" description="T-SNARE coiled-coil homology" evidence="2">
    <location>
        <begin position="163"/>
        <end position="225"/>
    </location>
</feature>
<protein>
    <submittedName>
        <fullName evidence="4">ABC transporter permease</fullName>
    </submittedName>
    <submittedName>
        <fullName evidence="3">Virulence factor Mce family protein</fullName>
    </submittedName>
</protein>
<evidence type="ECO:0000259" key="2">
    <source>
        <dbReference type="PROSITE" id="PS50192"/>
    </source>
</evidence>
<dbReference type="PANTHER" id="PTHR33371">
    <property type="entry name" value="INTERMEMBRANE PHOSPHOLIPID TRANSPORT SYSTEM BINDING PROTEIN MLAD-RELATED"/>
    <property type="match status" value="1"/>
</dbReference>
<proteinExistence type="predicted"/>
<evidence type="ECO:0000256" key="1">
    <source>
        <dbReference type="SAM" id="Phobius"/>
    </source>
</evidence>
<feature type="transmembrane region" description="Helical" evidence="1">
    <location>
        <begin position="9"/>
        <end position="27"/>
    </location>
</feature>
<dbReference type="Proteomes" id="UP000251241">
    <property type="component" value="Unassembled WGS sequence"/>
</dbReference>
<reference evidence="4 6" key="2">
    <citation type="submission" date="2019-10" db="EMBL/GenBank/DDBJ databases">
        <authorList>
            <person name="Karimi E."/>
        </authorList>
    </citation>
    <scope>NUCLEOTIDE SEQUENCE [LARGE SCALE GENOMIC DNA]</scope>
    <source>
        <strain evidence="4">Sphingobacterium sp. 8BC</strain>
    </source>
</reference>
<reference evidence="3 5" key="1">
    <citation type="submission" date="2018-06" db="EMBL/GenBank/DDBJ databases">
        <authorList>
            <consortium name="Pathogen Informatics"/>
            <person name="Doyle S."/>
        </authorList>
    </citation>
    <scope>NUCLEOTIDE SEQUENCE [LARGE SCALE GENOMIC DNA]</scope>
    <source>
        <strain evidence="3 5">NCTC11343</strain>
    </source>
</reference>
<evidence type="ECO:0000313" key="4">
    <source>
        <dbReference type="EMBL" id="VXC90998.1"/>
    </source>
</evidence>
<dbReference type="EMBL" id="CABWMV010000024">
    <property type="protein sequence ID" value="VXC90998.1"/>
    <property type="molecule type" value="Genomic_DNA"/>
</dbReference>
<evidence type="ECO:0000313" key="6">
    <source>
        <dbReference type="Proteomes" id="UP000432350"/>
    </source>
</evidence>
<dbReference type="InterPro" id="IPR003399">
    <property type="entry name" value="Mce/MlaD"/>
</dbReference>
<dbReference type="PROSITE" id="PS50192">
    <property type="entry name" value="T_SNARE"/>
    <property type="match status" value="1"/>
</dbReference>
<accession>A0A654CCN2</accession>
<evidence type="ECO:0000313" key="5">
    <source>
        <dbReference type="Proteomes" id="UP000251241"/>
    </source>
</evidence>
<keyword evidence="1" id="KW-1133">Transmembrane helix</keyword>
<dbReference type="PANTHER" id="PTHR33371:SF4">
    <property type="entry name" value="INTERMEMBRANE PHOSPHOLIPID TRANSPORT SYSTEM BINDING PROTEIN MLAD"/>
    <property type="match status" value="1"/>
</dbReference>
<sequence>MKISNETKVGILATVAIVLLFIGYSFLKGNDVFSSDNTYYTTYEAVDGLTPSKPVLVNGYQIGRVSKMILLPDGKIKTEFKIHSHYDVPKNTIARISSTDLLGSKAIVFEMGNSKELAKDGDFLASGVQPNIMDKVEPIQKRIETITIKLDSTLSVVNNVLDKQFQDDFKRSIHSISTSLKNVEGITKDVEGLVGDEKGRLNRIMANLESITSNFSQNGEKINAIMSNLNNITDKAARLDFEHTMNKVNAAVNDFQEITGKINSGKGSIGLLLNDEALYNNLNNASKEMDNLMKDVKEKPGKYIKLSIFGKKGEK</sequence>
<gene>
    <name evidence="3" type="ORF">NCTC11343_00397</name>
    <name evidence="4" type="ORF">SPHINGO8BC_50821</name>
</gene>
<dbReference type="EMBL" id="UAUU01000002">
    <property type="protein sequence ID" value="SPZ83877.1"/>
    <property type="molecule type" value="Genomic_DNA"/>
</dbReference>
<dbReference type="GeneID" id="97179132"/>
<keyword evidence="1" id="KW-0812">Transmembrane</keyword>
<keyword evidence="1" id="KW-0472">Membrane</keyword>
<accession>A0A2X2INN3</accession>
<name>A0A2X2INN3_SPHMU</name>
<dbReference type="InterPro" id="IPR052336">
    <property type="entry name" value="MlaD_Phospholipid_Transporter"/>
</dbReference>
<organism evidence="3 5">
    <name type="scientific">Sphingobacterium multivorum</name>
    <dbReference type="NCBI Taxonomy" id="28454"/>
    <lineage>
        <taxon>Bacteria</taxon>
        <taxon>Pseudomonadati</taxon>
        <taxon>Bacteroidota</taxon>
        <taxon>Sphingobacteriia</taxon>
        <taxon>Sphingobacteriales</taxon>
        <taxon>Sphingobacteriaceae</taxon>
        <taxon>Sphingobacterium</taxon>
    </lineage>
</organism>
<dbReference type="AlphaFoldDB" id="A0A2X2INN3"/>
<evidence type="ECO:0000313" key="3">
    <source>
        <dbReference type="EMBL" id="SPZ83877.1"/>
    </source>
</evidence>
<dbReference type="Proteomes" id="UP000432350">
    <property type="component" value="Unassembled WGS sequence"/>
</dbReference>
<dbReference type="RefSeq" id="WP_046673953.1">
    <property type="nucleotide sequence ID" value="NZ_CP068086.1"/>
</dbReference>
<dbReference type="Pfam" id="PF02470">
    <property type="entry name" value="MlaD"/>
    <property type="match status" value="1"/>
</dbReference>
<dbReference type="InterPro" id="IPR000727">
    <property type="entry name" value="T_SNARE_dom"/>
</dbReference>